<keyword evidence="10" id="KW-0012">Acyltransferase</keyword>
<dbReference type="GO" id="GO:0004315">
    <property type="term" value="F:3-oxoacyl-[acyl-carrier-protein] synthase activity"/>
    <property type="evidence" value="ECO:0007669"/>
    <property type="project" value="InterPro"/>
</dbReference>
<dbReference type="Gene3D" id="1.10.1200.10">
    <property type="entry name" value="ACP-like"/>
    <property type="match status" value="1"/>
</dbReference>
<reference evidence="10" key="2">
    <citation type="submission" date="2011-01" db="EMBL/GenBank/DDBJ databases">
        <title>The Non-contiguous Finished genome of Clostridium papyrosolvens.</title>
        <authorList>
            <person name="Lucas S."/>
            <person name="Copeland A."/>
            <person name="Lapidus A."/>
            <person name="Cheng J.-F."/>
            <person name="Goodwin L."/>
            <person name="Pitluck S."/>
            <person name="Misra M."/>
            <person name="Chertkov O."/>
            <person name="Detter J.C."/>
            <person name="Han C."/>
            <person name="Tapia R."/>
            <person name="Land M."/>
            <person name="Hauser L."/>
            <person name="Kyrpides N."/>
            <person name="Ivanova N."/>
            <person name="Pagani I."/>
            <person name="Mouttaki H."/>
            <person name="He Z."/>
            <person name="Zhou J."/>
            <person name="Hemme C.L."/>
            <person name="Woyke T."/>
        </authorList>
    </citation>
    <scope>NUCLEOTIDE SEQUENCE [LARGE SCALE GENOMIC DNA]</scope>
    <source>
        <strain evidence="10">DSM 2782</strain>
    </source>
</reference>
<dbReference type="InterPro" id="IPR009081">
    <property type="entry name" value="PP-bd_ACP"/>
</dbReference>
<dbReference type="EMBL" id="ACXX02000003">
    <property type="protein sequence ID" value="EGD48846.1"/>
    <property type="molecule type" value="Genomic_DNA"/>
</dbReference>
<feature type="domain" description="PKS/mFAS DH" evidence="9">
    <location>
        <begin position="755"/>
        <end position="1049"/>
    </location>
</feature>
<dbReference type="PROSITE" id="PS52004">
    <property type="entry name" value="KS3_2"/>
    <property type="match status" value="1"/>
</dbReference>
<organism evidence="10 11">
    <name type="scientific">Ruminiclostridium papyrosolvens DSM 2782</name>
    <dbReference type="NCBI Taxonomy" id="588581"/>
    <lineage>
        <taxon>Bacteria</taxon>
        <taxon>Bacillati</taxon>
        <taxon>Bacillota</taxon>
        <taxon>Clostridia</taxon>
        <taxon>Eubacteriales</taxon>
        <taxon>Oscillospiraceae</taxon>
        <taxon>Ruminiclostridium</taxon>
    </lineage>
</organism>
<dbReference type="InterPro" id="IPR014031">
    <property type="entry name" value="Ketoacyl_synth_C"/>
</dbReference>
<dbReference type="PANTHER" id="PTHR43775">
    <property type="entry name" value="FATTY ACID SYNTHASE"/>
    <property type="match status" value="1"/>
</dbReference>
<dbReference type="Pfam" id="PF16197">
    <property type="entry name" value="KAsynt_C_assoc"/>
    <property type="match status" value="1"/>
</dbReference>
<keyword evidence="5 10" id="KW-0808">Transferase</keyword>
<dbReference type="InterPro" id="IPR006162">
    <property type="entry name" value="Ppantetheine_attach_site"/>
</dbReference>
<evidence type="ECO:0000313" key="10">
    <source>
        <dbReference type="EMBL" id="EGD48846.1"/>
    </source>
</evidence>
<evidence type="ECO:0000256" key="2">
    <source>
        <dbReference type="ARBA" id="ARBA00004789"/>
    </source>
</evidence>
<dbReference type="Proteomes" id="UP000003860">
    <property type="component" value="Unassembled WGS sequence"/>
</dbReference>
<dbReference type="InterPro" id="IPR036291">
    <property type="entry name" value="NAD(P)-bd_dom_sf"/>
</dbReference>
<dbReference type="PROSITE" id="PS00012">
    <property type="entry name" value="PHOSPHOPANTETHEINE"/>
    <property type="match status" value="1"/>
</dbReference>
<dbReference type="SMART" id="SM00823">
    <property type="entry name" value="PKS_PP"/>
    <property type="match status" value="1"/>
</dbReference>
<dbReference type="GO" id="GO:0005886">
    <property type="term" value="C:plasma membrane"/>
    <property type="evidence" value="ECO:0007669"/>
    <property type="project" value="TreeGrafter"/>
</dbReference>
<keyword evidence="4" id="KW-0597">Phosphoprotein</keyword>
<dbReference type="InterPro" id="IPR020841">
    <property type="entry name" value="PKS_Beta-ketoAc_synthase_dom"/>
</dbReference>
<dbReference type="CDD" id="cd08953">
    <property type="entry name" value="KR_2_SDR_x"/>
    <property type="match status" value="1"/>
</dbReference>
<dbReference type="SUPFAM" id="SSF53901">
    <property type="entry name" value="Thiolase-like"/>
    <property type="match status" value="1"/>
</dbReference>
<dbReference type="UniPathway" id="UPA01003"/>
<dbReference type="Gene3D" id="3.40.50.720">
    <property type="entry name" value="NAD(P)-binding Rossmann-like Domain"/>
    <property type="match status" value="1"/>
</dbReference>
<evidence type="ECO:0000256" key="4">
    <source>
        <dbReference type="ARBA" id="ARBA00022553"/>
    </source>
</evidence>
<dbReference type="PROSITE" id="PS00606">
    <property type="entry name" value="KS3_1"/>
    <property type="match status" value="1"/>
</dbReference>
<evidence type="ECO:0000259" key="7">
    <source>
        <dbReference type="PROSITE" id="PS50075"/>
    </source>
</evidence>
<keyword evidence="11" id="KW-1185">Reference proteome</keyword>
<dbReference type="Gene3D" id="3.40.47.10">
    <property type="match status" value="1"/>
</dbReference>
<dbReference type="InterPro" id="IPR049551">
    <property type="entry name" value="PKS_DH_C"/>
</dbReference>
<dbReference type="PANTHER" id="PTHR43775:SF37">
    <property type="entry name" value="SI:DKEY-61P9.11"/>
    <property type="match status" value="1"/>
</dbReference>
<dbReference type="InterPro" id="IPR049900">
    <property type="entry name" value="PKS_mFAS_DH"/>
</dbReference>
<dbReference type="EC" id="2.3.1.94" evidence="10"/>
<dbReference type="Pfam" id="PF02801">
    <property type="entry name" value="Ketoacyl-synt_C"/>
    <property type="match status" value="1"/>
</dbReference>
<dbReference type="GO" id="GO:0047879">
    <property type="term" value="F:erythronolide synthase activity"/>
    <property type="evidence" value="ECO:0007669"/>
    <property type="project" value="UniProtKB-EC"/>
</dbReference>
<dbReference type="InterPro" id="IPR014030">
    <property type="entry name" value="Ketoacyl_synth_N"/>
</dbReference>
<dbReference type="OrthoDB" id="2203190at2"/>
<dbReference type="InterPro" id="IPR036736">
    <property type="entry name" value="ACP-like_sf"/>
</dbReference>
<comment type="pathway">
    <text evidence="2">Antibiotic biosynthesis; bacillaene biosynthesis.</text>
</comment>
<dbReference type="PROSITE" id="PS50075">
    <property type="entry name" value="CARRIER"/>
    <property type="match status" value="1"/>
</dbReference>
<feature type="active site" description="Proton acceptor; for dehydratase activity" evidence="6">
    <location>
        <position position="784"/>
    </location>
</feature>
<dbReference type="InterPro" id="IPR050091">
    <property type="entry name" value="PKS_NRPS_Biosynth_Enz"/>
</dbReference>
<dbReference type="Pfam" id="PF14765">
    <property type="entry name" value="PS-DH"/>
    <property type="match status" value="1"/>
</dbReference>
<dbReference type="SMART" id="SM01294">
    <property type="entry name" value="PKS_PP_betabranch"/>
    <property type="match status" value="1"/>
</dbReference>
<dbReference type="InterPro" id="IPR020806">
    <property type="entry name" value="PKS_PP-bd"/>
</dbReference>
<proteinExistence type="predicted"/>
<name>F1TAA4_9FIRM</name>
<feature type="domain" description="Ketosynthase family 3 (KS3)" evidence="8">
    <location>
        <begin position="136"/>
        <end position="560"/>
    </location>
</feature>
<evidence type="ECO:0000259" key="9">
    <source>
        <dbReference type="PROSITE" id="PS52019"/>
    </source>
</evidence>
<evidence type="ECO:0000256" key="3">
    <source>
        <dbReference type="ARBA" id="ARBA00022450"/>
    </source>
</evidence>
<feature type="region of interest" description="C-terminal hotdog fold" evidence="6">
    <location>
        <begin position="895"/>
        <end position="1049"/>
    </location>
</feature>
<dbReference type="GO" id="GO:0031177">
    <property type="term" value="F:phosphopantetheine binding"/>
    <property type="evidence" value="ECO:0007669"/>
    <property type="project" value="InterPro"/>
</dbReference>
<dbReference type="CDD" id="cd00833">
    <property type="entry name" value="PKS"/>
    <property type="match status" value="1"/>
</dbReference>
<evidence type="ECO:0000256" key="6">
    <source>
        <dbReference type="PROSITE-ProRule" id="PRU01363"/>
    </source>
</evidence>
<dbReference type="InterPro" id="IPR032821">
    <property type="entry name" value="PKS_assoc"/>
</dbReference>
<evidence type="ECO:0000256" key="5">
    <source>
        <dbReference type="ARBA" id="ARBA00022679"/>
    </source>
</evidence>
<dbReference type="STRING" id="588581.Cpap_3272"/>
<dbReference type="InterPro" id="IPR057326">
    <property type="entry name" value="KR_dom"/>
</dbReference>
<dbReference type="Pfam" id="PF21089">
    <property type="entry name" value="PKS_DH_N"/>
    <property type="match status" value="1"/>
</dbReference>
<dbReference type="GO" id="GO:0006633">
    <property type="term" value="P:fatty acid biosynthetic process"/>
    <property type="evidence" value="ECO:0007669"/>
    <property type="project" value="InterPro"/>
</dbReference>
<dbReference type="Pfam" id="PF00550">
    <property type="entry name" value="PP-binding"/>
    <property type="match status" value="1"/>
</dbReference>
<dbReference type="RefSeq" id="WP_004618173.1">
    <property type="nucleotide sequence ID" value="NZ_ACXX02000003.1"/>
</dbReference>
<dbReference type="Gene3D" id="1.10.1240.100">
    <property type="match status" value="1"/>
</dbReference>
<evidence type="ECO:0000256" key="1">
    <source>
        <dbReference type="ARBA" id="ARBA00003299"/>
    </source>
</evidence>
<dbReference type="SMART" id="SM00826">
    <property type="entry name" value="PKS_DH"/>
    <property type="match status" value="1"/>
</dbReference>
<gene>
    <name evidence="10" type="ORF">Cpap_3272</name>
</gene>
<dbReference type="SMART" id="SM00822">
    <property type="entry name" value="PKS_KR"/>
    <property type="match status" value="1"/>
</dbReference>
<dbReference type="SUPFAM" id="SSF51735">
    <property type="entry name" value="NAD(P)-binding Rossmann-fold domains"/>
    <property type="match status" value="2"/>
</dbReference>
<feature type="region of interest" description="N-terminal hotdog fold" evidence="6">
    <location>
        <begin position="755"/>
        <end position="881"/>
    </location>
</feature>
<reference evidence="10" key="1">
    <citation type="submission" date="2009-07" db="EMBL/GenBank/DDBJ databases">
        <authorList>
            <consortium name="US DOE Joint Genome Institute (JGI-PGF)"/>
            <person name="Lucas S."/>
            <person name="Copeland A."/>
            <person name="Lapidus A."/>
            <person name="Glavina del Rio T."/>
            <person name="Tice H."/>
            <person name="Bruce D."/>
            <person name="Goodwin L."/>
            <person name="Pitluck S."/>
            <person name="Larimer F."/>
            <person name="Land M.L."/>
            <person name="Mouttaki H."/>
            <person name="He Z."/>
            <person name="Zhou J."/>
            <person name="Hemme C.L."/>
        </authorList>
    </citation>
    <scope>NUCLEOTIDE SEQUENCE [LARGE SCALE GENOMIC DNA]</scope>
    <source>
        <strain evidence="10">DSM 2782</strain>
    </source>
</reference>
<dbReference type="InterPro" id="IPR013968">
    <property type="entry name" value="PKS_KR"/>
</dbReference>
<dbReference type="SUPFAM" id="SSF47336">
    <property type="entry name" value="ACP-like"/>
    <property type="match status" value="1"/>
</dbReference>
<comment type="function">
    <text evidence="1">Involved in some intermediate steps for the synthesis of the antibiotic polyketide bacillaene which is involved in secondary metabolism.</text>
</comment>
<dbReference type="PROSITE" id="PS52019">
    <property type="entry name" value="PKS_MFAS_DH"/>
    <property type="match status" value="1"/>
</dbReference>
<evidence type="ECO:0000313" key="11">
    <source>
        <dbReference type="Proteomes" id="UP000003860"/>
    </source>
</evidence>
<dbReference type="Pfam" id="PF08659">
    <property type="entry name" value="KR"/>
    <property type="match status" value="1"/>
</dbReference>
<dbReference type="eggNOG" id="COG3321">
    <property type="taxonomic scope" value="Bacteria"/>
</dbReference>
<sequence length="1553" mass="174579">MAGDFQSCPKGIETEVKKVVADLLDDKSEALDLDKSFLELGINSILSVELVEALEQRFEIQLGIEVIFDYRGIKELAEFILDRYGADHMSKHCQNEPAACPSCTETGNPDLLNHKESAKVEVENNNRNVSLPGEWGSNIAVIGISGKFAGSETIEEFWDHLEHGDSCIEQINRKGWDERNYYDPYPDRKNKSISKWGGLLKNIDSFDASFFNISPLEAERMDPQQRLFLEEGYKSIEDAGYSPEQLSGKKVGVFVGGRSSDYKEKTLMEEEINAQTFLGNDMSILAARLSYFLNLKGPSMAVDTACSSSLIAIHSACGSIRRGESEIALAGGVFAISSPEFYIMTSKTNMLSPDGKCKTFDNSANGIVLGEGVGVLVLKPLKAAIEDRDNIYGVIKGTAVNQDGKTKGITAPSMLSQKELIFNVYKNASIHPETVSYIEAHGTGTKLGDPIEIKALTEAFRMFTDKTKFCAIGSHKPNFGHTIMSAGIAGVLKILMAMKYRKIPPTINITQINEHIDLNGSPFFVNTRLMEWENRGGIPLRAGVSSFGFSGTNCHVIIEEAPIQKRCQDGINRPYYLFLISAKTKKALSRKISDMAKWIDKEAENYLIEDITYTLLTGRSHFPVRCAFIAKDLSELKQRIREINEKGTAEEYFQNEENDSLKMEKVLEPILREYGERLIKELQEPDNLTWNEYKEKLLVLSNLYIKGCNLNWEDLFINCKTHRIALPAYPFAGESYWITETGNRYIKEDHSVSIHPLLHKNTSNFSEQRFSTFFTGREFFLADHVVKGERILPGVVYLEMARAATAAAVDASEEDKTGLQLKNVVWIRPVVVRDKPVLIHISLLIEENGEISYKIYSGNDGDSDEIIEYCQGSVAPNEAVEPQLLDIEALKAECNLGSFSASECYDAFKAMGADYGMRLKGIEKVYVGEDKLLTKISLPEAIYDTQDMFDLHPSLMDSAVQICLMMGSGDMKSFDSKSPRNPLLPFALQSLEIIDKLAQKMWAYVRYSDGSGAKHEVQKFDIDLCDEKGFISVRMKGFCERVLEGEVRTKKANETSIKHFPGTMMLTPAWDIVPIKRGKTFPSFTDRVVVIEGTKDKQSAIQQYYPQAQVLDIHPNDTIEEIYKKFKDYGSFEHIIWIAPHRSLDSLADDLLVEEQKKGVIPVFRIIKALLRLGYGEQNLGWTVITTQTQSIGKNDIVNPTHASLHGLVGSMAKEYPNWQVRLVDVEDDCQWPINDIFTLSADSQGELLVYRDKVWYRQKLVSAQVTELNQPLYRQDGIYVVIGGAGGIAEVWTEYMIRNYQAQVIWLGRREEDESIRMKINKLAALGPKPYYISADATDEKALAQAYKEIKMRHPRIHGVIDSAIVLLDGSLANIDEARFKATLSAKVDLSVRIAQVFQKEELDFVMFFSSVNSFLKSAGQSNYVSGCTFKDAFARQLSLEWDCAVKVMNWGYWGNVGIVASDHYKDKMVQLGIGSIEPQEAMEALETLMAGQLDQLVFLKTTKNSVFEELNLHVDTEEWIAAYPENIPSNIYSLQERIKTVPLPKLFDGRM</sequence>
<dbReference type="GO" id="GO:0071770">
    <property type="term" value="P:DIM/DIP cell wall layer assembly"/>
    <property type="evidence" value="ECO:0007669"/>
    <property type="project" value="TreeGrafter"/>
</dbReference>
<dbReference type="InterPro" id="IPR018201">
    <property type="entry name" value="Ketoacyl_synth_AS"/>
</dbReference>
<evidence type="ECO:0000259" key="8">
    <source>
        <dbReference type="PROSITE" id="PS52004"/>
    </source>
</evidence>
<protein>
    <submittedName>
        <fullName evidence="10">6-deoxyerythronolide-B synthase</fullName>
        <ecNumber evidence="10">2.3.1.94</ecNumber>
    </submittedName>
</protein>
<dbReference type="InterPro" id="IPR016039">
    <property type="entry name" value="Thiolase-like"/>
</dbReference>
<keyword evidence="3" id="KW-0596">Phosphopantetheine</keyword>
<dbReference type="InterPro" id="IPR042104">
    <property type="entry name" value="PKS_dehydratase_sf"/>
</dbReference>
<dbReference type="Pfam" id="PF00109">
    <property type="entry name" value="ketoacyl-synt"/>
    <property type="match status" value="1"/>
</dbReference>
<feature type="domain" description="Carrier" evidence="7">
    <location>
        <begin position="10"/>
        <end position="84"/>
    </location>
</feature>
<dbReference type="GO" id="GO:0004312">
    <property type="term" value="F:fatty acid synthase activity"/>
    <property type="evidence" value="ECO:0007669"/>
    <property type="project" value="TreeGrafter"/>
</dbReference>
<feature type="active site" description="Proton donor; for dehydratase activity" evidence="6">
    <location>
        <position position="957"/>
    </location>
</feature>
<accession>F1TAA4</accession>
<comment type="caution">
    <text evidence="10">The sequence shown here is derived from an EMBL/GenBank/DDBJ whole genome shotgun (WGS) entry which is preliminary data.</text>
</comment>
<dbReference type="InterPro" id="IPR049552">
    <property type="entry name" value="PKS_DH_N"/>
</dbReference>
<dbReference type="InterPro" id="IPR020807">
    <property type="entry name" value="PKS_DH"/>
</dbReference>
<dbReference type="Gene3D" id="3.10.129.110">
    <property type="entry name" value="Polyketide synthase dehydratase"/>
    <property type="match status" value="1"/>
</dbReference>
<dbReference type="FunFam" id="3.40.47.10:FF:000019">
    <property type="entry name" value="Polyketide synthase type I"/>
    <property type="match status" value="1"/>
</dbReference>
<dbReference type="SMART" id="SM00825">
    <property type="entry name" value="PKS_KS"/>
    <property type="match status" value="1"/>
</dbReference>
<dbReference type="GO" id="GO:0005737">
    <property type="term" value="C:cytoplasm"/>
    <property type="evidence" value="ECO:0007669"/>
    <property type="project" value="TreeGrafter"/>
</dbReference>